<reference evidence="4 5" key="1">
    <citation type="submission" date="2017-07" db="EMBL/GenBank/DDBJ databases">
        <title>Brachybacterium sp. VR2415.</title>
        <authorList>
            <person name="Tak E.J."/>
            <person name="Bae J.-W."/>
        </authorList>
    </citation>
    <scope>NUCLEOTIDE SEQUENCE [LARGE SCALE GENOMIC DNA]</scope>
    <source>
        <strain evidence="4 5">VR2415</strain>
        <plasmid evidence="5">unnamed1 sequence</plasmid>
    </source>
</reference>
<dbReference type="InterPro" id="IPR001482">
    <property type="entry name" value="T2SS/T4SS_dom"/>
</dbReference>
<feature type="region of interest" description="Disordered" evidence="2">
    <location>
        <begin position="1"/>
        <end position="30"/>
    </location>
</feature>
<organism evidence="4 5">
    <name type="scientific">Brachybacterium avium</name>
    <dbReference type="NCBI Taxonomy" id="2017485"/>
    <lineage>
        <taxon>Bacteria</taxon>
        <taxon>Bacillati</taxon>
        <taxon>Actinomycetota</taxon>
        <taxon>Actinomycetes</taxon>
        <taxon>Micrococcales</taxon>
        <taxon>Dermabacteraceae</taxon>
        <taxon>Brachybacterium</taxon>
    </lineage>
</organism>
<evidence type="ECO:0000313" key="5">
    <source>
        <dbReference type="Proteomes" id="UP000198398"/>
    </source>
</evidence>
<proteinExistence type="inferred from homology"/>
<keyword evidence="5" id="KW-1185">Reference proteome</keyword>
<dbReference type="EMBL" id="CP022317">
    <property type="protein sequence ID" value="ASK67278.1"/>
    <property type="molecule type" value="Genomic_DNA"/>
</dbReference>
<dbReference type="Pfam" id="PF00437">
    <property type="entry name" value="T2SSE"/>
    <property type="match status" value="1"/>
</dbReference>
<accession>A0A220UGH2</accession>
<dbReference type="InterPro" id="IPR050921">
    <property type="entry name" value="T4SS_GSP_E_ATPase"/>
</dbReference>
<comment type="similarity">
    <text evidence="1">Belongs to the GSP E family.</text>
</comment>
<dbReference type="PANTHER" id="PTHR30486:SF6">
    <property type="entry name" value="TYPE IV PILUS RETRACTATION ATPASE PILT"/>
    <property type="match status" value="1"/>
</dbReference>
<dbReference type="OrthoDB" id="9810761at2"/>
<evidence type="ECO:0000259" key="3">
    <source>
        <dbReference type="Pfam" id="PF00437"/>
    </source>
</evidence>
<sequence length="278" mass="31023">MGDAQADRDYPHSPPHRHHARRPRRPRPHAPELASFLRAAVRAKKSIIVAGDRGAGKTTLLRALINEIEPAEKIGTIESVYELHLEQLGDERHPRLIPWEAIPGSSEKDAAGRPIGEIPMDYWAQRSFRHNLDRLIVGELLGPEVIAMFEAMQTGAGSMSTIHAKSAAAVPERIVTLARKDGRVTEDFARRQVAENIDLAIYVGVIPLAEPNPWTGQAPRGRRITNVTTYSPGEDGRVASTQLWEYSDGQIHQRLSPPFYDDLRPHLREDPTTFPEIS</sequence>
<evidence type="ECO:0000313" key="4">
    <source>
        <dbReference type="EMBL" id="ASK67278.1"/>
    </source>
</evidence>
<dbReference type="Proteomes" id="UP000198398">
    <property type="component" value="Plasmid unnamed1"/>
</dbReference>
<dbReference type="CDD" id="cd01130">
    <property type="entry name" value="VirB11-like_ATPase"/>
    <property type="match status" value="1"/>
</dbReference>
<feature type="compositionally biased region" description="Basic residues" evidence="2">
    <location>
        <begin position="14"/>
        <end position="28"/>
    </location>
</feature>
<feature type="domain" description="Bacterial type II secretion system protein E" evidence="3">
    <location>
        <begin position="32"/>
        <end position="184"/>
    </location>
</feature>
<evidence type="ECO:0000256" key="1">
    <source>
        <dbReference type="ARBA" id="ARBA00006611"/>
    </source>
</evidence>
<dbReference type="AlphaFoldDB" id="A0A220UGH2"/>
<dbReference type="PANTHER" id="PTHR30486">
    <property type="entry name" value="TWITCHING MOTILITY PROTEIN PILT"/>
    <property type="match status" value="1"/>
</dbReference>
<dbReference type="SUPFAM" id="SSF52540">
    <property type="entry name" value="P-loop containing nucleoside triphosphate hydrolases"/>
    <property type="match status" value="1"/>
</dbReference>
<gene>
    <name evidence="4" type="ORF">CFK39_15655</name>
</gene>
<name>A0A220UGH2_9MICO</name>
<dbReference type="GO" id="GO:0016887">
    <property type="term" value="F:ATP hydrolysis activity"/>
    <property type="evidence" value="ECO:0007669"/>
    <property type="project" value="InterPro"/>
</dbReference>
<dbReference type="Gene3D" id="3.40.50.300">
    <property type="entry name" value="P-loop containing nucleotide triphosphate hydrolases"/>
    <property type="match status" value="1"/>
</dbReference>
<geneLocation type="plasmid" evidence="5">
    <name>unnamed1 sequence</name>
</geneLocation>
<evidence type="ECO:0000256" key="2">
    <source>
        <dbReference type="SAM" id="MobiDB-lite"/>
    </source>
</evidence>
<keyword evidence="4" id="KW-0614">Plasmid</keyword>
<protein>
    <recommendedName>
        <fullName evidence="3">Bacterial type II secretion system protein E domain-containing protein</fullName>
    </recommendedName>
</protein>
<dbReference type="InterPro" id="IPR027417">
    <property type="entry name" value="P-loop_NTPase"/>
</dbReference>
<dbReference type="KEGG" id="brv:CFK39_15655"/>
<feature type="compositionally biased region" description="Basic and acidic residues" evidence="2">
    <location>
        <begin position="1"/>
        <end position="11"/>
    </location>
</feature>